<reference evidence="6" key="1">
    <citation type="submission" date="2022-06" db="EMBL/GenBank/DDBJ databases">
        <title>Ornithinimicrobium JY.X270.</title>
        <authorList>
            <person name="Huang Y."/>
        </authorList>
    </citation>
    <scope>NUCLEOTIDE SEQUENCE</scope>
    <source>
        <strain evidence="6">JY.X270</strain>
    </source>
</reference>
<gene>
    <name evidence="6" type="ORF">NF557_10770</name>
</gene>
<protein>
    <submittedName>
        <fullName evidence="6">Type II toxin-antitoxin system VapC family toxin</fullName>
    </submittedName>
</protein>
<name>A0ABY4YEU8_9MICO</name>
<evidence type="ECO:0000313" key="6">
    <source>
        <dbReference type="EMBL" id="USQ75122.1"/>
    </source>
</evidence>
<sequence>MIHYLDTSAALKLLVQEPESAAIADHLNHIQDVGNDIVSSMLLYTELHCAAARRGAMSADAINSVLDVVALVDVERVDLTRAATSAWGLRNADAIHLAAALRLEADAMLTYDAELTRAARRAGIAVDLPVPPTSTGPGSSG</sequence>
<dbReference type="Proteomes" id="UP001056535">
    <property type="component" value="Chromosome"/>
</dbReference>
<dbReference type="SUPFAM" id="SSF88723">
    <property type="entry name" value="PIN domain-like"/>
    <property type="match status" value="1"/>
</dbReference>
<evidence type="ECO:0000256" key="2">
    <source>
        <dbReference type="ARBA" id="ARBA00022723"/>
    </source>
</evidence>
<keyword evidence="2" id="KW-0479">Metal-binding</keyword>
<organism evidence="6 7">
    <name type="scientific">Ornithinimicrobium cryptoxanthini</name>
    <dbReference type="NCBI Taxonomy" id="2934161"/>
    <lineage>
        <taxon>Bacteria</taxon>
        <taxon>Bacillati</taxon>
        <taxon>Actinomycetota</taxon>
        <taxon>Actinomycetes</taxon>
        <taxon>Micrococcales</taxon>
        <taxon>Ornithinimicrobiaceae</taxon>
        <taxon>Ornithinimicrobium</taxon>
    </lineage>
</organism>
<feature type="domain" description="PIN" evidence="5">
    <location>
        <begin position="4"/>
        <end position="120"/>
    </location>
</feature>
<evidence type="ECO:0000256" key="4">
    <source>
        <dbReference type="ARBA" id="ARBA00022842"/>
    </source>
</evidence>
<evidence type="ECO:0000259" key="5">
    <source>
        <dbReference type="Pfam" id="PF01850"/>
    </source>
</evidence>
<dbReference type="InterPro" id="IPR002716">
    <property type="entry name" value="PIN_dom"/>
</dbReference>
<dbReference type="EMBL" id="CP099490">
    <property type="protein sequence ID" value="USQ75122.1"/>
    <property type="molecule type" value="Genomic_DNA"/>
</dbReference>
<dbReference type="InterPro" id="IPR029060">
    <property type="entry name" value="PIN-like_dom_sf"/>
</dbReference>
<keyword evidence="1" id="KW-0540">Nuclease</keyword>
<evidence type="ECO:0000313" key="7">
    <source>
        <dbReference type="Proteomes" id="UP001056535"/>
    </source>
</evidence>
<evidence type="ECO:0000256" key="3">
    <source>
        <dbReference type="ARBA" id="ARBA00022801"/>
    </source>
</evidence>
<dbReference type="Gene3D" id="3.40.50.1010">
    <property type="entry name" value="5'-nuclease"/>
    <property type="match status" value="1"/>
</dbReference>
<keyword evidence="4" id="KW-0460">Magnesium</keyword>
<evidence type="ECO:0000256" key="1">
    <source>
        <dbReference type="ARBA" id="ARBA00022722"/>
    </source>
</evidence>
<dbReference type="CDD" id="cd09874">
    <property type="entry name" value="PIN_MT3492-like"/>
    <property type="match status" value="1"/>
</dbReference>
<dbReference type="Pfam" id="PF01850">
    <property type="entry name" value="PIN"/>
    <property type="match status" value="1"/>
</dbReference>
<proteinExistence type="predicted"/>
<keyword evidence="3" id="KW-0378">Hydrolase</keyword>
<keyword evidence="7" id="KW-1185">Reference proteome</keyword>
<dbReference type="RefSeq" id="WP_252619273.1">
    <property type="nucleotide sequence ID" value="NZ_CP099490.1"/>
</dbReference>
<accession>A0ABY4YEU8</accession>